<organism evidence="1 2">
    <name type="scientific">Diphasiastrum complanatum</name>
    <name type="common">Issler's clubmoss</name>
    <name type="synonym">Lycopodium complanatum</name>
    <dbReference type="NCBI Taxonomy" id="34168"/>
    <lineage>
        <taxon>Eukaryota</taxon>
        <taxon>Viridiplantae</taxon>
        <taxon>Streptophyta</taxon>
        <taxon>Embryophyta</taxon>
        <taxon>Tracheophyta</taxon>
        <taxon>Lycopodiopsida</taxon>
        <taxon>Lycopodiales</taxon>
        <taxon>Lycopodiaceae</taxon>
        <taxon>Lycopodioideae</taxon>
        <taxon>Diphasiastrum</taxon>
    </lineage>
</organism>
<sequence>MFSNDISAETRIVAAAESKPRLRWTPDLHERFVDAVSQLGGPDKATPKSVMKLMGMKGLTLHHLKSHLQKFRLGKQLNKEQNQGSVKDGSLSGQAASTNDSPIVASQNSSGNPQITEALRMQMEVQRKLQEQLEVQRHLQLRIEAQGHGHEQHILQQELQGTHQLSKTFTSKGILEGNNNDHGQSLNKKRLRSSYSDNKEQDWDDDGDEDGSIQENSMISGDRGNSNTGDRLVEEAMPYLHSGNSMMRGLQAPRQFGTVVTSRFRSSDVSETAPTNSDPLEMHAAKRVILAADESMSSLVRSGSLPLQGACLVNEMNRLYTNSSGSGHHFGNTAAATALDLNVNNEGSVGARKRRELDLNVYGWGK</sequence>
<keyword evidence="2" id="KW-1185">Reference proteome</keyword>
<name>A0ACC2DWG5_DIPCM</name>
<dbReference type="EMBL" id="CM055095">
    <property type="protein sequence ID" value="KAJ7558505.1"/>
    <property type="molecule type" value="Genomic_DNA"/>
</dbReference>
<evidence type="ECO:0000313" key="2">
    <source>
        <dbReference type="Proteomes" id="UP001162992"/>
    </source>
</evidence>
<accession>A0ACC2DWG5</accession>
<comment type="caution">
    <text evidence="1">The sequence shown here is derived from an EMBL/GenBank/DDBJ whole genome shotgun (WGS) entry which is preliminary data.</text>
</comment>
<evidence type="ECO:0000313" key="1">
    <source>
        <dbReference type="EMBL" id="KAJ7558505.1"/>
    </source>
</evidence>
<gene>
    <name evidence="1" type="ORF">O6H91_04G043300</name>
</gene>
<protein>
    <submittedName>
        <fullName evidence="1">Uncharacterized protein</fullName>
    </submittedName>
</protein>
<proteinExistence type="predicted"/>
<dbReference type="Proteomes" id="UP001162992">
    <property type="component" value="Chromosome 4"/>
</dbReference>
<reference evidence="2" key="1">
    <citation type="journal article" date="2024" name="Proc. Natl. Acad. Sci. U.S.A.">
        <title>Extraordinary preservation of gene collinearity over three hundred million years revealed in homosporous lycophytes.</title>
        <authorList>
            <person name="Li C."/>
            <person name="Wickell D."/>
            <person name="Kuo L.Y."/>
            <person name="Chen X."/>
            <person name="Nie B."/>
            <person name="Liao X."/>
            <person name="Peng D."/>
            <person name="Ji J."/>
            <person name="Jenkins J."/>
            <person name="Williams M."/>
            <person name="Shu S."/>
            <person name="Plott C."/>
            <person name="Barry K."/>
            <person name="Rajasekar S."/>
            <person name="Grimwood J."/>
            <person name="Han X."/>
            <person name="Sun S."/>
            <person name="Hou Z."/>
            <person name="He W."/>
            <person name="Dai G."/>
            <person name="Sun C."/>
            <person name="Schmutz J."/>
            <person name="Leebens-Mack J.H."/>
            <person name="Li F.W."/>
            <person name="Wang L."/>
        </authorList>
    </citation>
    <scope>NUCLEOTIDE SEQUENCE [LARGE SCALE GENOMIC DNA]</scope>
    <source>
        <strain evidence="2">cv. PW_Plant_1</strain>
    </source>
</reference>